<evidence type="ECO:0000313" key="1">
    <source>
        <dbReference type="EMBL" id="KAJ8628881.1"/>
    </source>
</evidence>
<protein>
    <submittedName>
        <fullName evidence="1">Uncharacterized protein</fullName>
    </submittedName>
</protein>
<accession>A0ACC2L6S8</accession>
<name>A0ACC2L6S8_PERAE</name>
<gene>
    <name evidence="1" type="ORF">MRB53_022204</name>
</gene>
<dbReference type="Proteomes" id="UP001234297">
    <property type="component" value="Chromosome 7"/>
</dbReference>
<evidence type="ECO:0000313" key="2">
    <source>
        <dbReference type="Proteomes" id="UP001234297"/>
    </source>
</evidence>
<dbReference type="EMBL" id="CM056815">
    <property type="protein sequence ID" value="KAJ8628881.1"/>
    <property type="molecule type" value="Genomic_DNA"/>
</dbReference>
<comment type="caution">
    <text evidence="1">The sequence shown here is derived from an EMBL/GenBank/DDBJ whole genome shotgun (WGS) entry which is preliminary data.</text>
</comment>
<proteinExistence type="predicted"/>
<keyword evidence="2" id="KW-1185">Reference proteome</keyword>
<organism evidence="1 2">
    <name type="scientific">Persea americana</name>
    <name type="common">Avocado</name>
    <dbReference type="NCBI Taxonomy" id="3435"/>
    <lineage>
        <taxon>Eukaryota</taxon>
        <taxon>Viridiplantae</taxon>
        <taxon>Streptophyta</taxon>
        <taxon>Embryophyta</taxon>
        <taxon>Tracheophyta</taxon>
        <taxon>Spermatophyta</taxon>
        <taxon>Magnoliopsida</taxon>
        <taxon>Magnoliidae</taxon>
        <taxon>Laurales</taxon>
        <taxon>Lauraceae</taxon>
        <taxon>Persea</taxon>
    </lineage>
</organism>
<reference evidence="1 2" key="1">
    <citation type="journal article" date="2022" name="Hortic Res">
        <title>A haplotype resolved chromosomal level avocado genome allows analysis of novel avocado genes.</title>
        <authorList>
            <person name="Nath O."/>
            <person name="Fletcher S.J."/>
            <person name="Hayward A."/>
            <person name="Shaw L.M."/>
            <person name="Masouleh A.K."/>
            <person name="Furtado A."/>
            <person name="Henry R.J."/>
            <person name="Mitter N."/>
        </authorList>
    </citation>
    <scope>NUCLEOTIDE SEQUENCE [LARGE SCALE GENOMIC DNA]</scope>
    <source>
        <strain evidence="2">cv. Hass</strain>
    </source>
</reference>
<sequence>MEEKSKKCMRSSKTHNMGKEANQTKKLWATYFWLLLLCREWAATVAAQKIDVGVILDQASLFGIIGNSTMTMALEDFYNGHGYNHRTRLDLNGRDSNKSVTGSASAGIFIIFKLQS</sequence>